<proteinExistence type="predicted"/>
<protein>
    <submittedName>
        <fullName evidence="3 4">Uncharacterized protein LOC103510924</fullName>
    </submittedName>
</protein>
<keyword evidence="1" id="KW-1133">Transmembrane helix</keyword>
<dbReference type="RefSeq" id="XP_008473849.1">
    <property type="nucleotide sequence ID" value="XM_008475627.3"/>
</dbReference>
<evidence type="ECO:0000313" key="3">
    <source>
        <dbReference type="RefSeq" id="XP_008473849.1"/>
    </source>
</evidence>
<organism evidence="2 4">
    <name type="scientific">Diaphorina citri</name>
    <name type="common">Asian citrus psyllid</name>
    <dbReference type="NCBI Taxonomy" id="121845"/>
    <lineage>
        <taxon>Eukaryota</taxon>
        <taxon>Metazoa</taxon>
        <taxon>Ecdysozoa</taxon>
        <taxon>Arthropoda</taxon>
        <taxon>Hexapoda</taxon>
        <taxon>Insecta</taxon>
        <taxon>Pterygota</taxon>
        <taxon>Neoptera</taxon>
        <taxon>Paraneoptera</taxon>
        <taxon>Hemiptera</taxon>
        <taxon>Sternorrhyncha</taxon>
        <taxon>Psylloidea</taxon>
        <taxon>Psyllidae</taxon>
        <taxon>Diaphorininae</taxon>
        <taxon>Diaphorina</taxon>
    </lineage>
</organism>
<evidence type="ECO:0000313" key="2">
    <source>
        <dbReference type="Proteomes" id="UP000079169"/>
    </source>
</evidence>
<dbReference type="AlphaFoldDB" id="A0A1S3D3X4"/>
<evidence type="ECO:0000313" key="4">
    <source>
        <dbReference type="RefSeq" id="XP_008473850.1"/>
    </source>
</evidence>
<dbReference type="KEGG" id="dci:103510924"/>
<gene>
    <name evidence="3 4" type="primary">LOC103510924</name>
</gene>
<dbReference type="RefSeq" id="XP_008473850.1">
    <property type="nucleotide sequence ID" value="XM_008475628.3"/>
</dbReference>
<dbReference type="Proteomes" id="UP000079169">
    <property type="component" value="Unplaced"/>
</dbReference>
<dbReference type="GeneID" id="103510924"/>
<dbReference type="PaxDb" id="121845-A0A1S3D3X4"/>
<reference evidence="3 4" key="1">
    <citation type="submission" date="2025-04" db="UniProtKB">
        <authorList>
            <consortium name="RefSeq"/>
        </authorList>
    </citation>
    <scope>IDENTIFICATION</scope>
</reference>
<name>A0A1S3D3X4_DIACI</name>
<accession>A0A1S3D3X4</accession>
<keyword evidence="2" id="KW-1185">Reference proteome</keyword>
<keyword evidence="1" id="KW-0812">Transmembrane</keyword>
<feature type="transmembrane region" description="Helical" evidence="1">
    <location>
        <begin position="28"/>
        <end position="47"/>
    </location>
</feature>
<keyword evidence="1" id="KW-0472">Membrane</keyword>
<sequence>MLRIPWWIKAYIREKIPINPKTAEQKKLYWSIAYAVSAFIAFNCVVYTSRPKGVSKEDDKLLTEAEKVIIRLNAPNIQYIKYKVGEGVVTNTSVSSEDMKTQLEERKL</sequence>
<evidence type="ECO:0000256" key="1">
    <source>
        <dbReference type="SAM" id="Phobius"/>
    </source>
</evidence>